<dbReference type="InterPro" id="IPR050577">
    <property type="entry name" value="MAPR/NEUFC/NENF-like"/>
</dbReference>
<dbReference type="OrthoDB" id="194358at2759"/>
<accession>W4HCG3</accession>
<dbReference type="PANTHER" id="PTHR10281">
    <property type="entry name" value="MEMBRANE-ASSOCIATED PROGESTERONE RECEPTOR COMPONENT-RELATED"/>
    <property type="match status" value="1"/>
</dbReference>
<dbReference type="VEuPathDB" id="FungiDB:H257_00866"/>
<dbReference type="GO" id="GO:0016020">
    <property type="term" value="C:membrane"/>
    <property type="evidence" value="ECO:0007669"/>
    <property type="project" value="TreeGrafter"/>
</dbReference>
<keyword evidence="1" id="KW-1133">Transmembrane helix</keyword>
<dbReference type="EMBL" id="KI913114">
    <property type="protein sequence ID" value="ETV89675.1"/>
    <property type="molecule type" value="Genomic_DNA"/>
</dbReference>
<keyword evidence="1" id="KW-0812">Transmembrane</keyword>
<keyword evidence="1" id="KW-0472">Membrane</keyword>
<dbReference type="RefSeq" id="XP_009822075.1">
    <property type="nucleotide sequence ID" value="XM_009823773.1"/>
</dbReference>
<dbReference type="PANTHER" id="PTHR10281:SF76">
    <property type="entry name" value="CALCUTTA CUP-RELATED"/>
    <property type="match status" value="1"/>
</dbReference>
<reference evidence="2" key="1">
    <citation type="submission" date="2013-12" db="EMBL/GenBank/DDBJ databases">
        <title>The Genome Sequence of Aphanomyces astaci APO3.</title>
        <authorList>
            <consortium name="The Broad Institute Genomics Platform"/>
            <person name="Russ C."/>
            <person name="Tyler B."/>
            <person name="van West P."/>
            <person name="Dieguez-Uribeondo J."/>
            <person name="Young S.K."/>
            <person name="Zeng Q."/>
            <person name="Gargeya S."/>
            <person name="Fitzgerald M."/>
            <person name="Abouelleil A."/>
            <person name="Alvarado L."/>
            <person name="Chapman S.B."/>
            <person name="Gainer-Dewar J."/>
            <person name="Goldberg J."/>
            <person name="Griggs A."/>
            <person name="Gujja S."/>
            <person name="Hansen M."/>
            <person name="Howarth C."/>
            <person name="Imamovic A."/>
            <person name="Ireland A."/>
            <person name="Larimer J."/>
            <person name="McCowan C."/>
            <person name="Murphy C."/>
            <person name="Pearson M."/>
            <person name="Poon T.W."/>
            <person name="Priest M."/>
            <person name="Roberts A."/>
            <person name="Saif S."/>
            <person name="Shea T."/>
            <person name="Sykes S."/>
            <person name="Wortman J."/>
            <person name="Nusbaum C."/>
            <person name="Birren B."/>
        </authorList>
    </citation>
    <scope>NUCLEOTIDE SEQUENCE [LARGE SCALE GENOMIC DNA]</scope>
    <source>
        <strain evidence="2">APO3</strain>
    </source>
</reference>
<proteinExistence type="predicted"/>
<evidence type="ECO:0000256" key="1">
    <source>
        <dbReference type="SAM" id="Phobius"/>
    </source>
</evidence>
<dbReference type="GO" id="GO:0012505">
    <property type="term" value="C:endomembrane system"/>
    <property type="evidence" value="ECO:0007669"/>
    <property type="project" value="TreeGrafter"/>
</dbReference>
<name>W4HCG3_APHAT</name>
<dbReference type="AlphaFoldDB" id="W4HCG3"/>
<dbReference type="Gene3D" id="3.10.120.10">
    <property type="entry name" value="Cytochrome b5-like heme/steroid binding domain"/>
    <property type="match status" value="2"/>
</dbReference>
<organism evidence="2">
    <name type="scientific">Aphanomyces astaci</name>
    <name type="common">Crayfish plague agent</name>
    <dbReference type="NCBI Taxonomy" id="112090"/>
    <lineage>
        <taxon>Eukaryota</taxon>
        <taxon>Sar</taxon>
        <taxon>Stramenopiles</taxon>
        <taxon>Oomycota</taxon>
        <taxon>Saprolegniomycetes</taxon>
        <taxon>Saprolegniales</taxon>
        <taxon>Verrucalvaceae</taxon>
        <taxon>Aphanomyces</taxon>
    </lineage>
</organism>
<protein>
    <recommendedName>
        <fullName evidence="3">Cytochrome b5 heme-binding domain-containing protein</fullName>
    </recommendedName>
</protein>
<feature type="transmembrane region" description="Helical" evidence="1">
    <location>
        <begin position="6"/>
        <end position="27"/>
    </location>
</feature>
<evidence type="ECO:0008006" key="3">
    <source>
        <dbReference type="Google" id="ProtNLM"/>
    </source>
</evidence>
<sequence>MSTWSTKVAAMSVAVATVAVVSIYVHWTTNRSTSKRHQGQRRIALADLNAQPNWVSLCGVVFHVDDENLLGRDGVYGPIGGHDATVAFSGRLCHDGINGETTASVVELSLDTDIEDAITDNERTVLQSWLALFASKFRIVGQLSDLYCHRTWDQLRSRVLHTQSDSANVPPSCPLGFGTRLRTVSPPALETMDGCSRWIDFSGTRYNVSGTASFGPDSPFGTYVGHDITYALAIGSLDPNDLDVALTDDNQLTFAQQKVLAQYHHTFRTNLPVVVSSSP</sequence>
<dbReference type="InterPro" id="IPR036400">
    <property type="entry name" value="Cyt_B5-like_heme/steroid_sf"/>
</dbReference>
<dbReference type="GeneID" id="20802862"/>
<gene>
    <name evidence="2" type="ORF">H257_00866</name>
</gene>
<evidence type="ECO:0000313" key="2">
    <source>
        <dbReference type="EMBL" id="ETV89675.1"/>
    </source>
</evidence>